<evidence type="ECO:0008006" key="4">
    <source>
        <dbReference type="Google" id="ProtNLM"/>
    </source>
</evidence>
<proteinExistence type="predicted"/>
<keyword evidence="3" id="KW-1185">Reference proteome</keyword>
<evidence type="ECO:0000313" key="3">
    <source>
        <dbReference type="Proteomes" id="UP001596166"/>
    </source>
</evidence>
<accession>A0ABW0FZV6</accession>
<evidence type="ECO:0000256" key="1">
    <source>
        <dbReference type="SAM" id="MobiDB-lite"/>
    </source>
</evidence>
<dbReference type="EMBL" id="JBHSLC010000002">
    <property type="protein sequence ID" value="MFC5353533.1"/>
    <property type="molecule type" value="Genomic_DNA"/>
</dbReference>
<protein>
    <recommendedName>
        <fullName evidence="4">DUF2730 family protein</fullName>
    </recommendedName>
</protein>
<evidence type="ECO:0000313" key="2">
    <source>
        <dbReference type="EMBL" id="MFC5353533.1"/>
    </source>
</evidence>
<dbReference type="RefSeq" id="WP_376993360.1">
    <property type="nucleotide sequence ID" value="NZ_JBHSLC010000002.1"/>
</dbReference>
<comment type="caution">
    <text evidence="2">The sequence shown here is derived from an EMBL/GenBank/DDBJ whole genome shotgun (WGS) entry which is preliminary data.</text>
</comment>
<organism evidence="2 3">
    <name type="scientific">Azospirillum himalayense</name>
    <dbReference type="NCBI Taxonomy" id="654847"/>
    <lineage>
        <taxon>Bacteria</taxon>
        <taxon>Pseudomonadati</taxon>
        <taxon>Pseudomonadota</taxon>
        <taxon>Alphaproteobacteria</taxon>
        <taxon>Rhodospirillales</taxon>
        <taxon>Azospirillaceae</taxon>
        <taxon>Azospirillum</taxon>
    </lineage>
</organism>
<dbReference type="Proteomes" id="UP001596166">
    <property type="component" value="Unassembled WGS sequence"/>
</dbReference>
<sequence>MVAAPPPKLTEITETPDNRWFAPEKLWAGTHPINQGIAILAAAVVMVVAIQNAGKLKPLVMAYFGRAPREGTSDAPRAFVPPPEPTEADKRNEEVLSILSDMAKKLQRVDQNVHNVVAEVRLLESGVGDLKRRIGDIEGRLTTAVTREEMRIALDLVSELVKAR</sequence>
<name>A0ABW0FZV6_9PROT</name>
<reference evidence="3" key="1">
    <citation type="journal article" date="2019" name="Int. J. Syst. Evol. Microbiol.">
        <title>The Global Catalogue of Microorganisms (GCM) 10K type strain sequencing project: providing services to taxonomists for standard genome sequencing and annotation.</title>
        <authorList>
            <consortium name="The Broad Institute Genomics Platform"/>
            <consortium name="The Broad Institute Genome Sequencing Center for Infectious Disease"/>
            <person name="Wu L."/>
            <person name="Ma J."/>
        </authorList>
    </citation>
    <scope>NUCLEOTIDE SEQUENCE [LARGE SCALE GENOMIC DNA]</scope>
    <source>
        <strain evidence="3">CCUG 58760</strain>
    </source>
</reference>
<feature type="region of interest" description="Disordered" evidence="1">
    <location>
        <begin position="70"/>
        <end position="90"/>
    </location>
</feature>
<gene>
    <name evidence="2" type="ORF">ACFPMG_00810</name>
</gene>